<proteinExistence type="predicted"/>
<organism evidence="1 2">
    <name type="scientific">Lindgomyces ingoldianus</name>
    <dbReference type="NCBI Taxonomy" id="673940"/>
    <lineage>
        <taxon>Eukaryota</taxon>
        <taxon>Fungi</taxon>
        <taxon>Dikarya</taxon>
        <taxon>Ascomycota</taxon>
        <taxon>Pezizomycotina</taxon>
        <taxon>Dothideomycetes</taxon>
        <taxon>Pleosporomycetidae</taxon>
        <taxon>Pleosporales</taxon>
        <taxon>Lindgomycetaceae</taxon>
        <taxon>Lindgomyces</taxon>
    </lineage>
</organism>
<reference evidence="1" key="1">
    <citation type="journal article" date="2020" name="Stud. Mycol.">
        <title>101 Dothideomycetes genomes: a test case for predicting lifestyles and emergence of pathogens.</title>
        <authorList>
            <person name="Haridas S."/>
            <person name="Albert R."/>
            <person name="Binder M."/>
            <person name="Bloem J."/>
            <person name="Labutti K."/>
            <person name="Salamov A."/>
            <person name="Andreopoulos B."/>
            <person name="Baker S."/>
            <person name="Barry K."/>
            <person name="Bills G."/>
            <person name="Bluhm B."/>
            <person name="Cannon C."/>
            <person name="Castanera R."/>
            <person name="Culley D."/>
            <person name="Daum C."/>
            <person name="Ezra D."/>
            <person name="Gonzalez J."/>
            <person name="Henrissat B."/>
            <person name="Kuo A."/>
            <person name="Liang C."/>
            <person name="Lipzen A."/>
            <person name="Lutzoni F."/>
            <person name="Magnuson J."/>
            <person name="Mondo S."/>
            <person name="Nolan M."/>
            <person name="Ohm R."/>
            <person name="Pangilinan J."/>
            <person name="Park H.-J."/>
            <person name="Ramirez L."/>
            <person name="Alfaro M."/>
            <person name="Sun H."/>
            <person name="Tritt A."/>
            <person name="Yoshinaga Y."/>
            <person name="Zwiers L.-H."/>
            <person name="Turgeon B."/>
            <person name="Goodwin S."/>
            <person name="Spatafora J."/>
            <person name="Crous P."/>
            <person name="Grigoriev I."/>
        </authorList>
    </citation>
    <scope>NUCLEOTIDE SEQUENCE</scope>
    <source>
        <strain evidence="1">ATCC 200398</strain>
    </source>
</reference>
<protein>
    <submittedName>
        <fullName evidence="1">Uncharacterized protein</fullName>
    </submittedName>
</protein>
<sequence>MTAVARTVPSLGKNVLGWTERHPSLGSYSAMQNNLMSTGMKDTNRKPVHIEHSATIQVGVNLAQIGFKDCFGRRYDSCSNFEWYATDLATCLKTKHLANGAVRSLAMEKILNSIQGRKIWLDIDGSRQTTLAYVDCYAYRVTQLHSDKRFQLQRPPTGCATPSPLSPL</sequence>
<keyword evidence="2" id="KW-1185">Reference proteome</keyword>
<gene>
    <name evidence="1" type="ORF">BDR25DRAFT_391618</name>
</gene>
<dbReference type="Proteomes" id="UP000799755">
    <property type="component" value="Unassembled WGS sequence"/>
</dbReference>
<dbReference type="EMBL" id="MU003496">
    <property type="protein sequence ID" value="KAF2475574.1"/>
    <property type="molecule type" value="Genomic_DNA"/>
</dbReference>
<name>A0ACB6R8I4_9PLEO</name>
<evidence type="ECO:0000313" key="1">
    <source>
        <dbReference type="EMBL" id="KAF2475574.1"/>
    </source>
</evidence>
<comment type="caution">
    <text evidence="1">The sequence shown here is derived from an EMBL/GenBank/DDBJ whole genome shotgun (WGS) entry which is preliminary data.</text>
</comment>
<accession>A0ACB6R8I4</accession>
<evidence type="ECO:0000313" key="2">
    <source>
        <dbReference type="Proteomes" id="UP000799755"/>
    </source>
</evidence>